<sequence length="397" mass="44373">MSMLGLPPAGRYLLLCLQLEVWCIRWNTAEGSVISCSGSPTFLDIVVSHEYAPSSIATDCQTFSRPIFSLNLPYVADYFNLQGEYLWSRMAQIWLFFQPLGSFRPPLGTFWSSISVLSLSSLIGTSRLILSVASRSILRCWSDQSRCVEASAAKPPDECIVQNIIQRKRERRVGEERKAADDCPRNLEFTKNRKWRSHTPDGSECNARNGEAKALGLALDRIFRKLLDSDRTYPHSGQDVNESTRRLAEQHTCEARREQGKQGKGGRLPASPHIRIWHPLKAPTISFSFMAEPKRNGNGRPGIAVVRRRGMRRMHCPYRAADDPITGRLDTKQVTLGKKLGAPGSFAILNTRKTSACCQKTNPFSAGKEKLTICKTNTITGGNYMAPVALSIRNQLQ</sequence>
<evidence type="ECO:0000256" key="2">
    <source>
        <dbReference type="SAM" id="SignalP"/>
    </source>
</evidence>
<feature type="region of interest" description="Disordered" evidence="1">
    <location>
        <begin position="252"/>
        <end position="271"/>
    </location>
</feature>
<dbReference type="AlphaFoldDB" id="A0AAD7F0U9"/>
<keyword evidence="4" id="KW-1185">Reference proteome</keyword>
<evidence type="ECO:0000313" key="3">
    <source>
        <dbReference type="EMBL" id="KAJ7358526.1"/>
    </source>
</evidence>
<gene>
    <name evidence="3" type="ORF">DFH08DRAFT_802344</name>
</gene>
<evidence type="ECO:0000313" key="4">
    <source>
        <dbReference type="Proteomes" id="UP001218218"/>
    </source>
</evidence>
<protein>
    <submittedName>
        <fullName evidence="3">Uncharacterized protein</fullName>
    </submittedName>
</protein>
<keyword evidence="2" id="KW-0732">Signal</keyword>
<dbReference type="Proteomes" id="UP001218218">
    <property type="component" value="Unassembled WGS sequence"/>
</dbReference>
<dbReference type="EMBL" id="JARIHO010000007">
    <property type="protein sequence ID" value="KAJ7358526.1"/>
    <property type="molecule type" value="Genomic_DNA"/>
</dbReference>
<proteinExistence type="predicted"/>
<accession>A0AAD7F0U9</accession>
<reference evidence="3" key="1">
    <citation type="submission" date="2023-03" db="EMBL/GenBank/DDBJ databases">
        <title>Massive genome expansion in bonnet fungi (Mycena s.s.) driven by repeated elements and novel gene families across ecological guilds.</title>
        <authorList>
            <consortium name="Lawrence Berkeley National Laboratory"/>
            <person name="Harder C.B."/>
            <person name="Miyauchi S."/>
            <person name="Viragh M."/>
            <person name="Kuo A."/>
            <person name="Thoen E."/>
            <person name="Andreopoulos B."/>
            <person name="Lu D."/>
            <person name="Skrede I."/>
            <person name="Drula E."/>
            <person name="Henrissat B."/>
            <person name="Morin E."/>
            <person name="Kohler A."/>
            <person name="Barry K."/>
            <person name="LaButti K."/>
            <person name="Morin E."/>
            <person name="Salamov A."/>
            <person name="Lipzen A."/>
            <person name="Mereny Z."/>
            <person name="Hegedus B."/>
            <person name="Baldrian P."/>
            <person name="Stursova M."/>
            <person name="Weitz H."/>
            <person name="Taylor A."/>
            <person name="Grigoriev I.V."/>
            <person name="Nagy L.G."/>
            <person name="Martin F."/>
            <person name="Kauserud H."/>
        </authorList>
    </citation>
    <scope>NUCLEOTIDE SEQUENCE</scope>
    <source>
        <strain evidence="3">CBHHK002</strain>
    </source>
</reference>
<organism evidence="3 4">
    <name type="scientific">Mycena albidolilacea</name>
    <dbReference type="NCBI Taxonomy" id="1033008"/>
    <lineage>
        <taxon>Eukaryota</taxon>
        <taxon>Fungi</taxon>
        <taxon>Dikarya</taxon>
        <taxon>Basidiomycota</taxon>
        <taxon>Agaricomycotina</taxon>
        <taxon>Agaricomycetes</taxon>
        <taxon>Agaricomycetidae</taxon>
        <taxon>Agaricales</taxon>
        <taxon>Marasmiineae</taxon>
        <taxon>Mycenaceae</taxon>
        <taxon>Mycena</taxon>
    </lineage>
</organism>
<name>A0AAD7F0U9_9AGAR</name>
<comment type="caution">
    <text evidence="3">The sequence shown here is derived from an EMBL/GenBank/DDBJ whole genome shotgun (WGS) entry which is preliminary data.</text>
</comment>
<feature type="chain" id="PRO_5042211519" evidence="2">
    <location>
        <begin position="32"/>
        <end position="397"/>
    </location>
</feature>
<feature type="compositionally biased region" description="Basic and acidic residues" evidence="1">
    <location>
        <begin position="252"/>
        <end position="261"/>
    </location>
</feature>
<feature type="signal peptide" evidence="2">
    <location>
        <begin position="1"/>
        <end position="31"/>
    </location>
</feature>
<evidence type="ECO:0000256" key="1">
    <source>
        <dbReference type="SAM" id="MobiDB-lite"/>
    </source>
</evidence>